<evidence type="ECO:0000256" key="3">
    <source>
        <dbReference type="SAM" id="Phobius"/>
    </source>
</evidence>
<proteinExistence type="predicted"/>
<keyword evidence="3" id="KW-0472">Membrane</keyword>
<reference evidence="6" key="1">
    <citation type="submission" date="2022-11" db="UniProtKB">
        <authorList>
            <consortium name="WormBaseParasite"/>
        </authorList>
    </citation>
    <scope>IDENTIFICATION</scope>
</reference>
<feature type="compositionally biased region" description="Basic and acidic residues" evidence="2">
    <location>
        <begin position="207"/>
        <end position="237"/>
    </location>
</feature>
<dbReference type="SMART" id="SM01088">
    <property type="entry name" value="Col_cuticle_N"/>
    <property type="match status" value="1"/>
</dbReference>
<accession>A0A914GTX0</accession>
<dbReference type="AlphaFoldDB" id="A0A914GTX0"/>
<keyword evidence="1" id="KW-0677">Repeat</keyword>
<evidence type="ECO:0000313" key="5">
    <source>
        <dbReference type="Proteomes" id="UP000887572"/>
    </source>
</evidence>
<feature type="region of interest" description="Disordered" evidence="2">
    <location>
        <begin position="121"/>
        <end position="142"/>
    </location>
</feature>
<organism evidence="5 6">
    <name type="scientific">Globodera rostochiensis</name>
    <name type="common">Golden nematode worm</name>
    <name type="synonym">Heterodera rostochiensis</name>
    <dbReference type="NCBI Taxonomy" id="31243"/>
    <lineage>
        <taxon>Eukaryota</taxon>
        <taxon>Metazoa</taxon>
        <taxon>Ecdysozoa</taxon>
        <taxon>Nematoda</taxon>
        <taxon>Chromadorea</taxon>
        <taxon>Rhabditida</taxon>
        <taxon>Tylenchina</taxon>
        <taxon>Tylenchomorpha</taxon>
        <taxon>Tylenchoidea</taxon>
        <taxon>Heteroderidae</taxon>
        <taxon>Heteroderinae</taxon>
        <taxon>Globodera</taxon>
    </lineage>
</organism>
<keyword evidence="5" id="KW-1185">Reference proteome</keyword>
<sequence>MDSQQCPLKETDEHRQMRRIAFVAVVVSTVAVIASVVTLPMLYNYVQSFQSHLMVETDYCKARARDMWLEMTALQIVRMRTLQEEGRPAVRLREAPQRPLPRPSVLCPLAPPPLCLPVRLNRPVDNTDKQPPGTSLSKLPRHLQSAALVTRARLEQLDRKEPPDRMVKMVTMERTEPPEGTRSQSPPHLKSLASFARLDQLALKDPLGPKDPRDRREVPENRRRMECRENRECRVSQDRSGAPAVRAPGEHPANPDDLFLFLDHKDLLGLPALLENRDPKDSADLTDNPLKVLPDLQEMLAAPVERDVPEDQDPLDLQAKMVRKEAAITVPSRAPRRDTLSRQAKVAVITIEHGLRGVFPLHFDQRPTTTYSSFILFSVHP</sequence>
<name>A0A914GTX0_GLORO</name>
<protein>
    <submittedName>
        <fullName evidence="6">Nematode cuticle collagen N-terminal domain-containing protein</fullName>
    </submittedName>
</protein>
<feature type="region of interest" description="Disordered" evidence="2">
    <location>
        <begin position="202"/>
        <end position="251"/>
    </location>
</feature>
<dbReference type="Pfam" id="PF01484">
    <property type="entry name" value="Col_cuticle_N"/>
    <property type="match status" value="1"/>
</dbReference>
<evidence type="ECO:0000256" key="2">
    <source>
        <dbReference type="SAM" id="MobiDB-lite"/>
    </source>
</evidence>
<evidence type="ECO:0000259" key="4">
    <source>
        <dbReference type="SMART" id="SM01088"/>
    </source>
</evidence>
<dbReference type="WBParaSite" id="Gr19_v10_g11177.t1">
    <property type="protein sequence ID" value="Gr19_v10_g11177.t1"/>
    <property type="gene ID" value="Gr19_v10_g11177"/>
</dbReference>
<keyword evidence="3" id="KW-0812">Transmembrane</keyword>
<dbReference type="InterPro" id="IPR002486">
    <property type="entry name" value="Col_cuticle_N"/>
</dbReference>
<dbReference type="GO" id="GO:0042302">
    <property type="term" value="F:structural constituent of cuticle"/>
    <property type="evidence" value="ECO:0007669"/>
    <property type="project" value="InterPro"/>
</dbReference>
<feature type="transmembrane region" description="Helical" evidence="3">
    <location>
        <begin position="20"/>
        <end position="43"/>
    </location>
</feature>
<feature type="domain" description="Nematode cuticle collagen N-terminal" evidence="4">
    <location>
        <begin position="19"/>
        <end position="71"/>
    </location>
</feature>
<evidence type="ECO:0000256" key="1">
    <source>
        <dbReference type="ARBA" id="ARBA00022737"/>
    </source>
</evidence>
<keyword evidence="3" id="KW-1133">Transmembrane helix</keyword>
<dbReference type="Proteomes" id="UP000887572">
    <property type="component" value="Unplaced"/>
</dbReference>
<evidence type="ECO:0000313" key="6">
    <source>
        <dbReference type="WBParaSite" id="Gr19_v10_g11177.t1"/>
    </source>
</evidence>